<keyword evidence="2" id="KW-1185">Reference proteome</keyword>
<protein>
    <submittedName>
        <fullName evidence="1">Uncharacterized protein</fullName>
    </submittedName>
</protein>
<dbReference type="Proteomes" id="UP001497535">
    <property type="component" value="Unassembled WGS sequence"/>
</dbReference>
<organism evidence="1 2">
    <name type="scientific">Meloidogyne enterolobii</name>
    <name type="common">Root-knot nematode worm</name>
    <name type="synonym">Meloidogyne mayaguensis</name>
    <dbReference type="NCBI Taxonomy" id="390850"/>
    <lineage>
        <taxon>Eukaryota</taxon>
        <taxon>Metazoa</taxon>
        <taxon>Ecdysozoa</taxon>
        <taxon>Nematoda</taxon>
        <taxon>Chromadorea</taxon>
        <taxon>Rhabditida</taxon>
        <taxon>Tylenchina</taxon>
        <taxon>Tylenchomorpha</taxon>
        <taxon>Tylenchoidea</taxon>
        <taxon>Meloidogynidae</taxon>
        <taxon>Meloidogyninae</taxon>
        <taxon>Meloidogyne</taxon>
    </lineage>
</organism>
<evidence type="ECO:0000313" key="1">
    <source>
        <dbReference type="EMBL" id="CAK5113401.1"/>
    </source>
</evidence>
<gene>
    <name evidence="1" type="ORF">MENTE1834_LOCUS45118</name>
</gene>
<comment type="caution">
    <text evidence="1">The sequence shown here is derived from an EMBL/GenBank/DDBJ whole genome shotgun (WGS) entry which is preliminary data.</text>
</comment>
<name>A0ACB1AYL4_MELEN</name>
<dbReference type="EMBL" id="CAVMJV010000146">
    <property type="protein sequence ID" value="CAK5113401.1"/>
    <property type="molecule type" value="Genomic_DNA"/>
</dbReference>
<sequence length="123" mass="13748">MQTCTRIESNGELLDTKGLTKDRDSSLARCKGGGTERFHHQQHFCLFGLLHLTNGMKFLVSVGLVLTVVLCILEAIWFRRALCVMIVPLSISLISTCPMDFQVWLFCQLLPFSGINPLSFGQS</sequence>
<evidence type="ECO:0000313" key="2">
    <source>
        <dbReference type="Proteomes" id="UP001497535"/>
    </source>
</evidence>
<accession>A0ACB1AYL4</accession>
<proteinExistence type="predicted"/>
<reference evidence="1" key="1">
    <citation type="submission" date="2023-11" db="EMBL/GenBank/DDBJ databases">
        <authorList>
            <person name="Poullet M."/>
        </authorList>
    </citation>
    <scope>NUCLEOTIDE SEQUENCE</scope>
    <source>
        <strain evidence="1">E1834</strain>
    </source>
</reference>